<evidence type="ECO:0000256" key="2">
    <source>
        <dbReference type="ARBA" id="ARBA00023002"/>
    </source>
</evidence>
<evidence type="ECO:0000259" key="3">
    <source>
        <dbReference type="PROSITE" id="PS51387"/>
    </source>
</evidence>
<keyword evidence="2" id="KW-0560">Oxidoreductase</keyword>
<dbReference type="InterPro" id="IPR012951">
    <property type="entry name" value="BBE"/>
</dbReference>
<dbReference type="Proteomes" id="UP001172102">
    <property type="component" value="Unassembled WGS sequence"/>
</dbReference>
<dbReference type="InterPro" id="IPR006094">
    <property type="entry name" value="Oxid_FAD_bind_N"/>
</dbReference>
<dbReference type="GO" id="GO:0016491">
    <property type="term" value="F:oxidoreductase activity"/>
    <property type="evidence" value="ECO:0007669"/>
    <property type="project" value="UniProtKB-KW"/>
</dbReference>
<comment type="similarity">
    <text evidence="1">Belongs to the oxygen-dependent FAD-linked oxidoreductase family.</text>
</comment>
<dbReference type="GO" id="GO:0071949">
    <property type="term" value="F:FAD binding"/>
    <property type="evidence" value="ECO:0007669"/>
    <property type="project" value="InterPro"/>
</dbReference>
<comment type="caution">
    <text evidence="4">The sequence shown here is derived from an EMBL/GenBank/DDBJ whole genome shotgun (WGS) entry which is preliminary data.</text>
</comment>
<dbReference type="InterPro" id="IPR050432">
    <property type="entry name" value="FAD-linked_Oxidoreductases_BP"/>
</dbReference>
<organism evidence="4 5">
    <name type="scientific">Lasiosphaeris hirsuta</name>
    <dbReference type="NCBI Taxonomy" id="260670"/>
    <lineage>
        <taxon>Eukaryota</taxon>
        <taxon>Fungi</taxon>
        <taxon>Dikarya</taxon>
        <taxon>Ascomycota</taxon>
        <taxon>Pezizomycotina</taxon>
        <taxon>Sordariomycetes</taxon>
        <taxon>Sordariomycetidae</taxon>
        <taxon>Sordariales</taxon>
        <taxon>Lasiosphaeriaceae</taxon>
        <taxon>Lasiosphaeris</taxon>
    </lineage>
</organism>
<dbReference type="PANTHER" id="PTHR13878">
    <property type="entry name" value="GULONOLACTONE OXIDASE"/>
    <property type="match status" value="1"/>
</dbReference>
<dbReference type="InterPro" id="IPR036318">
    <property type="entry name" value="FAD-bd_PCMH-like_sf"/>
</dbReference>
<name>A0AA40BD63_9PEZI</name>
<dbReference type="PROSITE" id="PS51387">
    <property type="entry name" value="FAD_PCMH"/>
    <property type="match status" value="1"/>
</dbReference>
<gene>
    <name evidence="4" type="ORF">B0H67DRAFT_640396</name>
</gene>
<evidence type="ECO:0000256" key="1">
    <source>
        <dbReference type="ARBA" id="ARBA00005466"/>
    </source>
</evidence>
<feature type="domain" description="FAD-binding PCMH-type" evidence="3">
    <location>
        <begin position="141"/>
        <end position="320"/>
    </location>
</feature>
<dbReference type="InterPro" id="IPR016169">
    <property type="entry name" value="FAD-bd_PCMH_sub2"/>
</dbReference>
<proteinExistence type="inferred from homology"/>
<dbReference type="Gene3D" id="3.30.465.10">
    <property type="match status" value="2"/>
</dbReference>
<protein>
    <recommendedName>
        <fullName evidence="3">FAD-binding PCMH-type domain-containing protein</fullName>
    </recommendedName>
</protein>
<dbReference type="Pfam" id="PF08031">
    <property type="entry name" value="BBE"/>
    <property type="match status" value="1"/>
</dbReference>
<dbReference type="Gene3D" id="3.40.462.20">
    <property type="match status" value="1"/>
</dbReference>
<dbReference type="SUPFAM" id="SSF56176">
    <property type="entry name" value="FAD-binding/transporter-associated domain-like"/>
    <property type="match status" value="1"/>
</dbReference>
<dbReference type="EMBL" id="JAUKUA010000001">
    <property type="protein sequence ID" value="KAK0732092.1"/>
    <property type="molecule type" value="Genomic_DNA"/>
</dbReference>
<dbReference type="AlphaFoldDB" id="A0AA40BD63"/>
<evidence type="ECO:0000313" key="4">
    <source>
        <dbReference type="EMBL" id="KAK0732092.1"/>
    </source>
</evidence>
<keyword evidence="5" id="KW-1185">Reference proteome</keyword>
<dbReference type="Pfam" id="PF01565">
    <property type="entry name" value="FAD_binding_4"/>
    <property type="match status" value="1"/>
</dbReference>
<dbReference type="InterPro" id="IPR016166">
    <property type="entry name" value="FAD-bd_PCMH"/>
</dbReference>
<sequence length="704" mass="74793">MLWRVLPLAALAAATNFNWEKVQLERNATDFYADVAFGDASGPNATYAGPKCKVGPSDAAWPTGTEWDRFNATLGGALIKPVPPGAVCYPGEHYNLAKCTYLLTGAGFSRFYLDDPVSTLTAWPEGGSCPVAWNPAGKCTQGGYPAYVVNASTVRHIQLAVNFARNRNLRLVIKNAGHDFGGRNTGAGALSIWTHFLKEFEYIPQYAVGPYRGRVARVSAGIEAWELYNYMGIYNMTMVVPGGDTVGAYGGWTAGGGHNFLSSSYGNGADQVLEFKVVTADGKYRTVTPHQNADLFFAMLGGGGSTYGVLTSAIVKAYPLTPVTNVDLSFSVGSTGFGFGGAGGNFSFPPGNASGFPGFFPPGNASGFPPFLPPGNASGFPPFFPSGNASFPPGNFSLPRNGSFPGFLPGNGTFPGFTPPLTVNSTALFWEGVRQYQYFSPVVLDAGGTLYSNIRTSGPGAFSFTTTIKLVNKNAAESVALLAPLFAKLNALGIAATPAPVQNPDTFTAVARTGVGGSPGNLYFGSRFFPRANWANETIYNATFAAIRGVVEAGYAFHGVEHHAPPAVAGYPGNMTAINPTWRASVMHSDIYDGGFRGMEPAVFWDGHKKLRAVMDILKRATPTGGAYYNEGDVLEPDWQTTFFGSYYGRLVGVKRARDPWGLFWAPTMPGSESWAVVTPDGLPTQDGPLCQTGYKEVDPDETG</sequence>
<reference evidence="4" key="1">
    <citation type="submission" date="2023-06" db="EMBL/GenBank/DDBJ databases">
        <title>Genome-scale phylogeny and comparative genomics of the fungal order Sordariales.</title>
        <authorList>
            <consortium name="Lawrence Berkeley National Laboratory"/>
            <person name="Hensen N."/>
            <person name="Bonometti L."/>
            <person name="Westerberg I."/>
            <person name="Brannstrom I.O."/>
            <person name="Guillou S."/>
            <person name="Cros-Aarteil S."/>
            <person name="Calhoun S."/>
            <person name="Haridas S."/>
            <person name="Kuo A."/>
            <person name="Mondo S."/>
            <person name="Pangilinan J."/>
            <person name="Riley R."/>
            <person name="Labutti K."/>
            <person name="Andreopoulos B."/>
            <person name="Lipzen A."/>
            <person name="Chen C."/>
            <person name="Yanf M."/>
            <person name="Daum C."/>
            <person name="Ng V."/>
            <person name="Clum A."/>
            <person name="Steindorff A."/>
            <person name="Ohm R."/>
            <person name="Martin F."/>
            <person name="Silar P."/>
            <person name="Natvig D."/>
            <person name="Lalanne C."/>
            <person name="Gautier V."/>
            <person name="Ament-Velasquez S.L."/>
            <person name="Kruys A."/>
            <person name="Hutchinson M.I."/>
            <person name="Powell A.J."/>
            <person name="Barry K."/>
            <person name="Miller A.N."/>
            <person name="Grigoriev I.V."/>
            <person name="Debuchy R."/>
            <person name="Gladieux P."/>
            <person name="Thoren M.H."/>
            <person name="Johannesson H."/>
        </authorList>
    </citation>
    <scope>NUCLEOTIDE SEQUENCE</scope>
    <source>
        <strain evidence="4">SMH4607-1</strain>
    </source>
</reference>
<dbReference type="PANTHER" id="PTHR13878:SF91">
    <property type="entry name" value="FAD BINDING DOMAIN PROTEIN (AFU_ORTHOLOGUE AFUA_6G12070)-RELATED"/>
    <property type="match status" value="1"/>
</dbReference>
<evidence type="ECO:0000313" key="5">
    <source>
        <dbReference type="Proteomes" id="UP001172102"/>
    </source>
</evidence>
<accession>A0AA40BD63</accession>